<evidence type="ECO:0000259" key="9">
    <source>
        <dbReference type="PROSITE" id="PS50853"/>
    </source>
</evidence>
<dbReference type="InterPro" id="IPR013162">
    <property type="entry name" value="CD80_C2-set"/>
</dbReference>
<keyword evidence="7" id="KW-1133">Transmembrane helix</keyword>
<keyword evidence="4" id="KW-1015">Disulfide bond</keyword>
<dbReference type="OrthoDB" id="6163167at2759"/>
<dbReference type="Pfam" id="PF00041">
    <property type="entry name" value="fn3"/>
    <property type="match status" value="1"/>
</dbReference>
<dbReference type="CDD" id="cd00063">
    <property type="entry name" value="FN3"/>
    <property type="match status" value="1"/>
</dbReference>
<sequence>MILPDFIQVCAIYLVAIQRAESCMETYANSGDVNVQLIFDFHWNNIDKSTILCYKGRKNIGSCEFKFGNAFCFTDGEVSSIYNLSSKEDYTKVNINIALINNKTAGEYSCYTEKDVSQRTSICIHILANLTSLMLLPQANVTYPVYQEQSVFTCITSQSRPSARIHWFVAGRNITGMASYSNSSDVPTSILKYTPYSITGETLTCTAYYFFKSTNITIQRGTYMEIQYPVTKPVILINNSNVYETVLLREGTSAEFKCSASSYPLPSYRWVYPGGLSDMKTVIIKFNRTANGGTMTCIATNNYHSLDGTVQIKSTTFDTVITLNVTYPPFIVSIKDMDTRINVVDNIIRLLKGDSLRLLCESVANPPATTLWQGQHWHSNILTTRNIQFDTEWTCEAFNILDGLLETTNRTVHAEVLYGPAKMNITYNILPNISQTGTVLNDGNITVIEGSTVQLKCSDSSSPPSKYFWDNGLDGQILNISNLSRTTNTSYMCIATNIMETTLNGTVTGRKNITLQLHVLYGPRNMSAVFNNTFAINRVLCVLEGWSFVLSCFANSQPASKMSWTGITARDGGSYVFINSVHIGINKSVTCTGTNTMVDSLGNSISKSEHLTIELNVLYPPVVLPIENQHVVINMSLYVVCKLAKFGNPSDTNFTWNKLDSNRTFLNTGDIFKIDRAQLSDEGDYQCLATNTMHAIGNKTLQGSSKSQFFLDIQYGARVKQFYANTSNSRTIIIDQNQSIELICEVDGDPYPSVHIINATGEQQLKLNGSIASFKKITTRIHRLRCEYDAGRYKCATNNVHTSTLQEQNLSILIQCSPIASPFAPPVTTLRRALNDTAVLTFTIKAYPEPSVTNFTWFKGVSDGWDILSHDYKHYKISVSQDGLQTELTINNVQKDDFGTYRVDVSNTIGSVSEVFTLQAQTQPESPQEVNVVRRGITEIDLEWVPGFNGGLQQTFIINYTDTHFEIWNAVRVPVDRTTHTLRGLEPDTTYTVKMRAENIIGNSTWTDYITISTFAEIDDKGYVSKAIGGSIGGLTVTCIIVTVMIIFWRRKIKEQNTQKTCKYEDLGQYTSKYGNTTEGSYASYNFDQLQVNTDGRLTELEMQEYLNIPHHVNLIHTRTLSDDNINASSIEQNKFGQEMEYVNLKLSSL</sequence>
<dbReference type="InterPro" id="IPR003598">
    <property type="entry name" value="Ig_sub2"/>
</dbReference>
<organism evidence="10 11">
    <name type="scientific">Dreissena polymorpha</name>
    <name type="common">Zebra mussel</name>
    <name type="synonym">Mytilus polymorpha</name>
    <dbReference type="NCBI Taxonomy" id="45954"/>
    <lineage>
        <taxon>Eukaryota</taxon>
        <taxon>Metazoa</taxon>
        <taxon>Spiralia</taxon>
        <taxon>Lophotrochozoa</taxon>
        <taxon>Mollusca</taxon>
        <taxon>Bivalvia</taxon>
        <taxon>Autobranchia</taxon>
        <taxon>Heteroconchia</taxon>
        <taxon>Euheterodonta</taxon>
        <taxon>Imparidentia</taxon>
        <taxon>Neoheterodontei</taxon>
        <taxon>Myida</taxon>
        <taxon>Dreissenoidea</taxon>
        <taxon>Dreissenidae</taxon>
        <taxon>Dreissena</taxon>
    </lineage>
</organism>
<evidence type="ECO:0000256" key="4">
    <source>
        <dbReference type="ARBA" id="ARBA00023157"/>
    </source>
</evidence>
<keyword evidence="3 7" id="KW-0472">Membrane</keyword>
<feature type="domain" description="Ig-like" evidence="8">
    <location>
        <begin position="825"/>
        <end position="919"/>
    </location>
</feature>
<dbReference type="InterPro" id="IPR003961">
    <property type="entry name" value="FN3_dom"/>
</dbReference>
<keyword evidence="2" id="KW-0677">Repeat</keyword>
<name>A0A9D4GH75_DREPO</name>
<evidence type="ECO:0000256" key="2">
    <source>
        <dbReference type="ARBA" id="ARBA00022737"/>
    </source>
</evidence>
<dbReference type="Gene3D" id="2.60.40.10">
    <property type="entry name" value="Immunoglobulins"/>
    <property type="match status" value="7"/>
</dbReference>
<feature type="domain" description="Ig-like" evidence="8">
    <location>
        <begin position="233"/>
        <end position="316"/>
    </location>
</feature>
<dbReference type="InterPro" id="IPR036116">
    <property type="entry name" value="FN3_sf"/>
</dbReference>
<feature type="domain" description="Fibronectin type-III" evidence="9">
    <location>
        <begin position="926"/>
        <end position="1017"/>
    </location>
</feature>
<dbReference type="InterPro" id="IPR003599">
    <property type="entry name" value="Ig_sub"/>
</dbReference>
<dbReference type="Pfam" id="PF07679">
    <property type="entry name" value="I-set"/>
    <property type="match status" value="1"/>
</dbReference>
<keyword evidence="5" id="KW-0325">Glycoprotein</keyword>
<dbReference type="Proteomes" id="UP000828390">
    <property type="component" value="Unassembled WGS sequence"/>
</dbReference>
<evidence type="ECO:0000313" key="11">
    <source>
        <dbReference type="Proteomes" id="UP000828390"/>
    </source>
</evidence>
<dbReference type="GO" id="GO:0016020">
    <property type="term" value="C:membrane"/>
    <property type="evidence" value="ECO:0007669"/>
    <property type="project" value="UniProtKB-SubCell"/>
</dbReference>
<evidence type="ECO:0000313" key="10">
    <source>
        <dbReference type="EMBL" id="KAH3813947.1"/>
    </source>
</evidence>
<dbReference type="PROSITE" id="PS50835">
    <property type="entry name" value="IG_LIKE"/>
    <property type="match status" value="5"/>
</dbReference>
<dbReference type="PANTHER" id="PTHR11640">
    <property type="entry name" value="NEPHRIN"/>
    <property type="match status" value="1"/>
</dbReference>
<dbReference type="SMART" id="SM00408">
    <property type="entry name" value="IGc2"/>
    <property type="match status" value="4"/>
</dbReference>
<dbReference type="SMART" id="SM00060">
    <property type="entry name" value="FN3"/>
    <property type="match status" value="1"/>
</dbReference>
<dbReference type="Pfam" id="PF08205">
    <property type="entry name" value="C2-set_2"/>
    <property type="match status" value="1"/>
</dbReference>
<gene>
    <name evidence="10" type="ORF">DPMN_142421</name>
</gene>
<evidence type="ECO:0000256" key="3">
    <source>
        <dbReference type="ARBA" id="ARBA00023136"/>
    </source>
</evidence>
<accession>A0A9D4GH75</accession>
<keyword evidence="6" id="KW-0393">Immunoglobulin domain</keyword>
<feature type="domain" description="Ig-like" evidence="8">
    <location>
        <begin position="431"/>
        <end position="504"/>
    </location>
</feature>
<evidence type="ECO:0008006" key="12">
    <source>
        <dbReference type="Google" id="ProtNLM"/>
    </source>
</evidence>
<reference evidence="10" key="2">
    <citation type="submission" date="2020-11" db="EMBL/GenBank/DDBJ databases">
        <authorList>
            <person name="McCartney M.A."/>
            <person name="Auch B."/>
            <person name="Kono T."/>
            <person name="Mallez S."/>
            <person name="Becker A."/>
            <person name="Gohl D.M."/>
            <person name="Silverstein K.A.T."/>
            <person name="Koren S."/>
            <person name="Bechman K.B."/>
            <person name="Herman A."/>
            <person name="Abrahante J.E."/>
            <person name="Garbe J."/>
        </authorList>
    </citation>
    <scope>NUCLEOTIDE SEQUENCE</scope>
    <source>
        <strain evidence="10">Duluth1</strain>
        <tissue evidence="10">Whole animal</tissue>
    </source>
</reference>
<reference evidence="10" key="1">
    <citation type="journal article" date="2019" name="bioRxiv">
        <title>The Genome of the Zebra Mussel, Dreissena polymorpha: A Resource for Invasive Species Research.</title>
        <authorList>
            <person name="McCartney M.A."/>
            <person name="Auch B."/>
            <person name="Kono T."/>
            <person name="Mallez S."/>
            <person name="Zhang Y."/>
            <person name="Obille A."/>
            <person name="Becker A."/>
            <person name="Abrahante J.E."/>
            <person name="Garbe J."/>
            <person name="Badalamenti J.P."/>
            <person name="Herman A."/>
            <person name="Mangelson H."/>
            <person name="Liachko I."/>
            <person name="Sullivan S."/>
            <person name="Sone E.D."/>
            <person name="Koren S."/>
            <person name="Silverstein K.A.T."/>
            <person name="Beckman K.B."/>
            <person name="Gohl D.M."/>
        </authorList>
    </citation>
    <scope>NUCLEOTIDE SEQUENCE</scope>
    <source>
        <strain evidence="10">Duluth1</strain>
        <tissue evidence="10">Whole animal</tissue>
    </source>
</reference>
<dbReference type="EMBL" id="JAIWYP010000006">
    <property type="protein sequence ID" value="KAH3813947.1"/>
    <property type="molecule type" value="Genomic_DNA"/>
</dbReference>
<dbReference type="SUPFAM" id="SSF49265">
    <property type="entry name" value="Fibronectin type III"/>
    <property type="match status" value="1"/>
</dbReference>
<evidence type="ECO:0000256" key="5">
    <source>
        <dbReference type="ARBA" id="ARBA00023180"/>
    </source>
</evidence>
<keyword evidence="7" id="KW-0812">Transmembrane</keyword>
<keyword evidence="11" id="KW-1185">Reference proteome</keyword>
<dbReference type="InterPro" id="IPR013098">
    <property type="entry name" value="Ig_I-set"/>
</dbReference>
<evidence type="ECO:0000259" key="8">
    <source>
        <dbReference type="PROSITE" id="PS50835"/>
    </source>
</evidence>
<feature type="transmembrane region" description="Helical" evidence="7">
    <location>
        <begin position="1027"/>
        <end position="1049"/>
    </location>
</feature>
<dbReference type="InterPro" id="IPR013783">
    <property type="entry name" value="Ig-like_fold"/>
</dbReference>
<proteinExistence type="predicted"/>
<dbReference type="InterPro" id="IPR051275">
    <property type="entry name" value="Cell_adhesion_signaling"/>
</dbReference>
<comment type="subcellular location">
    <subcellularLocation>
        <location evidence="1">Membrane</location>
        <topology evidence="1">Single-pass type I membrane protein</topology>
    </subcellularLocation>
</comment>
<dbReference type="SMART" id="SM00409">
    <property type="entry name" value="IG"/>
    <property type="match status" value="7"/>
</dbReference>
<protein>
    <recommendedName>
        <fullName evidence="12">HMCN</fullName>
    </recommendedName>
</protein>
<dbReference type="PANTHER" id="PTHR11640:SF31">
    <property type="entry name" value="IRREGULAR CHIASM C-ROUGHEST PROTEIN-RELATED"/>
    <property type="match status" value="1"/>
</dbReference>
<evidence type="ECO:0000256" key="7">
    <source>
        <dbReference type="SAM" id="Phobius"/>
    </source>
</evidence>
<dbReference type="SUPFAM" id="SSF48726">
    <property type="entry name" value="Immunoglobulin"/>
    <property type="match status" value="6"/>
</dbReference>
<dbReference type="InterPro" id="IPR007110">
    <property type="entry name" value="Ig-like_dom"/>
</dbReference>
<evidence type="ECO:0000256" key="1">
    <source>
        <dbReference type="ARBA" id="ARBA00004479"/>
    </source>
</evidence>
<comment type="caution">
    <text evidence="10">The sequence shown here is derived from an EMBL/GenBank/DDBJ whole genome shotgun (WGS) entry which is preliminary data.</text>
</comment>
<dbReference type="PROSITE" id="PS50853">
    <property type="entry name" value="FN3"/>
    <property type="match status" value="1"/>
</dbReference>
<evidence type="ECO:0000256" key="6">
    <source>
        <dbReference type="ARBA" id="ARBA00023319"/>
    </source>
</evidence>
<dbReference type="AlphaFoldDB" id="A0A9D4GH75"/>
<feature type="domain" description="Ig-like" evidence="8">
    <location>
        <begin position="137"/>
        <end position="217"/>
    </location>
</feature>
<feature type="domain" description="Ig-like" evidence="8">
    <location>
        <begin position="620"/>
        <end position="702"/>
    </location>
</feature>
<dbReference type="InterPro" id="IPR036179">
    <property type="entry name" value="Ig-like_dom_sf"/>
</dbReference>